<evidence type="ECO:0000313" key="1">
    <source>
        <dbReference type="EMBL" id="GAH45749.1"/>
    </source>
</evidence>
<organism evidence="1">
    <name type="scientific">marine sediment metagenome</name>
    <dbReference type="NCBI Taxonomy" id="412755"/>
    <lineage>
        <taxon>unclassified sequences</taxon>
        <taxon>metagenomes</taxon>
        <taxon>ecological metagenomes</taxon>
    </lineage>
</organism>
<dbReference type="EMBL" id="BARU01008861">
    <property type="protein sequence ID" value="GAH45749.1"/>
    <property type="molecule type" value="Genomic_DNA"/>
</dbReference>
<protein>
    <submittedName>
        <fullName evidence="1">Uncharacterized protein</fullName>
    </submittedName>
</protein>
<proteinExistence type="predicted"/>
<gene>
    <name evidence="1" type="ORF">S03H2_17226</name>
</gene>
<accession>X1GVU2</accession>
<reference evidence="1" key="1">
    <citation type="journal article" date="2014" name="Front. Microbiol.">
        <title>High frequency of phylogenetically diverse reductive dehalogenase-homologous genes in deep subseafloor sedimentary metagenomes.</title>
        <authorList>
            <person name="Kawai M."/>
            <person name="Futagami T."/>
            <person name="Toyoda A."/>
            <person name="Takaki Y."/>
            <person name="Nishi S."/>
            <person name="Hori S."/>
            <person name="Arai W."/>
            <person name="Tsubouchi T."/>
            <person name="Morono Y."/>
            <person name="Uchiyama I."/>
            <person name="Ito T."/>
            <person name="Fujiyama A."/>
            <person name="Inagaki F."/>
            <person name="Takami H."/>
        </authorList>
    </citation>
    <scope>NUCLEOTIDE SEQUENCE</scope>
    <source>
        <strain evidence="1">Expedition CK06-06</strain>
    </source>
</reference>
<comment type="caution">
    <text evidence="1">The sequence shown here is derived from an EMBL/GenBank/DDBJ whole genome shotgun (WGS) entry which is preliminary data.</text>
</comment>
<sequence>MSKHLEKKMGKEIKTIVEESEKLLEYNGTKNQRITAECIESIINNKYNYILSEHKSKTRGEKERKDNILQLPNIEVIS</sequence>
<name>X1GVU2_9ZZZZ</name>
<dbReference type="AlphaFoldDB" id="X1GVU2"/>